<proteinExistence type="inferred from homology"/>
<organism evidence="7 8">
    <name type="scientific">Splendidivirga corallicola</name>
    <dbReference type="NCBI Taxonomy" id="3051826"/>
    <lineage>
        <taxon>Bacteria</taxon>
        <taxon>Pseudomonadati</taxon>
        <taxon>Bacteroidota</taxon>
        <taxon>Cytophagia</taxon>
        <taxon>Cytophagales</taxon>
        <taxon>Splendidivirgaceae</taxon>
        <taxon>Splendidivirga</taxon>
    </lineage>
</organism>
<evidence type="ECO:0000256" key="3">
    <source>
        <dbReference type="ARBA" id="ARBA00023082"/>
    </source>
</evidence>
<evidence type="ECO:0000256" key="2">
    <source>
        <dbReference type="ARBA" id="ARBA00023015"/>
    </source>
</evidence>
<sequence length="186" mass="22133">MKRNSDHIFDEMLVLQAQQGDNQALTLLVRRWHKKLYGYAYKTTNNSSIAEDIVQESWQAIVKGLKNLKDPALFRPWIYRIVNNKAVDWIRKQQKERSLMEKELKDHKEPMEEDEVPDDALFVLKQALKSLPEDQRFILSMHYLERLSVKHMAKVLDIPEGTVKSRLFNARKYLKKKYEETKQESE</sequence>
<evidence type="ECO:0000256" key="4">
    <source>
        <dbReference type="ARBA" id="ARBA00023163"/>
    </source>
</evidence>
<keyword evidence="2" id="KW-0805">Transcription regulation</keyword>
<dbReference type="Proteomes" id="UP001172082">
    <property type="component" value="Unassembled WGS sequence"/>
</dbReference>
<comment type="similarity">
    <text evidence="1">Belongs to the sigma-70 factor family. ECF subfamily.</text>
</comment>
<accession>A0ABT8KXQ4</accession>
<feature type="domain" description="RNA polymerase sigma factor 70 region 4 type 2" evidence="6">
    <location>
        <begin position="124"/>
        <end position="174"/>
    </location>
</feature>
<protein>
    <submittedName>
        <fullName evidence="7">RNA polymerase sigma factor</fullName>
    </submittedName>
</protein>
<name>A0ABT8KXQ4_9BACT</name>
<evidence type="ECO:0000259" key="5">
    <source>
        <dbReference type="Pfam" id="PF04542"/>
    </source>
</evidence>
<dbReference type="SUPFAM" id="SSF88659">
    <property type="entry name" value="Sigma3 and sigma4 domains of RNA polymerase sigma factors"/>
    <property type="match status" value="1"/>
</dbReference>
<dbReference type="NCBIfam" id="TIGR02937">
    <property type="entry name" value="sigma70-ECF"/>
    <property type="match status" value="1"/>
</dbReference>
<evidence type="ECO:0000259" key="6">
    <source>
        <dbReference type="Pfam" id="PF08281"/>
    </source>
</evidence>
<dbReference type="Gene3D" id="1.10.10.10">
    <property type="entry name" value="Winged helix-like DNA-binding domain superfamily/Winged helix DNA-binding domain"/>
    <property type="match status" value="1"/>
</dbReference>
<evidence type="ECO:0000256" key="1">
    <source>
        <dbReference type="ARBA" id="ARBA00010641"/>
    </source>
</evidence>
<comment type="caution">
    <text evidence="7">The sequence shown here is derived from an EMBL/GenBank/DDBJ whole genome shotgun (WGS) entry which is preliminary data.</text>
</comment>
<dbReference type="Gene3D" id="1.10.1740.10">
    <property type="match status" value="1"/>
</dbReference>
<dbReference type="InterPro" id="IPR036388">
    <property type="entry name" value="WH-like_DNA-bd_sf"/>
</dbReference>
<dbReference type="PANTHER" id="PTHR43133:SF25">
    <property type="entry name" value="RNA POLYMERASE SIGMA FACTOR RFAY-RELATED"/>
    <property type="match status" value="1"/>
</dbReference>
<dbReference type="Pfam" id="PF08281">
    <property type="entry name" value="Sigma70_r4_2"/>
    <property type="match status" value="1"/>
</dbReference>
<dbReference type="InterPro" id="IPR013324">
    <property type="entry name" value="RNA_pol_sigma_r3/r4-like"/>
</dbReference>
<dbReference type="EMBL" id="JAUJEA010000021">
    <property type="protein sequence ID" value="MDN5205591.1"/>
    <property type="molecule type" value="Genomic_DNA"/>
</dbReference>
<keyword evidence="4" id="KW-0804">Transcription</keyword>
<dbReference type="SUPFAM" id="SSF88946">
    <property type="entry name" value="Sigma2 domain of RNA polymerase sigma factors"/>
    <property type="match status" value="1"/>
</dbReference>
<dbReference type="PANTHER" id="PTHR43133">
    <property type="entry name" value="RNA POLYMERASE ECF-TYPE SIGMA FACTO"/>
    <property type="match status" value="1"/>
</dbReference>
<dbReference type="InterPro" id="IPR014284">
    <property type="entry name" value="RNA_pol_sigma-70_dom"/>
</dbReference>
<dbReference type="InterPro" id="IPR039425">
    <property type="entry name" value="RNA_pol_sigma-70-like"/>
</dbReference>
<dbReference type="InterPro" id="IPR007627">
    <property type="entry name" value="RNA_pol_sigma70_r2"/>
</dbReference>
<dbReference type="CDD" id="cd06171">
    <property type="entry name" value="Sigma70_r4"/>
    <property type="match status" value="1"/>
</dbReference>
<keyword evidence="8" id="KW-1185">Reference proteome</keyword>
<feature type="domain" description="RNA polymerase sigma-70 region 2" evidence="5">
    <location>
        <begin position="28"/>
        <end position="95"/>
    </location>
</feature>
<evidence type="ECO:0000313" key="7">
    <source>
        <dbReference type="EMBL" id="MDN5205591.1"/>
    </source>
</evidence>
<gene>
    <name evidence="7" type="ORF">QQ008_29675</name>
</gene>
<dbReference type="InterPro" id="IPR013325">
    <property type="entry name" value="RNA_pol_sigma_r2"/>
</dbReference>
<keyword evidence="3" id="KW-0731">Sigma factor</keyword>
<dbReference type="RefSeq" id="WP_346755613.1">
    <property type="nucleotide sequence ID" value="NZ_JAUJEA010000021.1"/>
</dbReference>
<evidence type="ECO:0000313" key="8">
    <source>
        <dbReference type="Proteomes" id="UP001172082"/>
    </source>
</evidence>
<dbReference type="Pfam" id="PF04542">
    <property type="entry name" value="Sigma70_r2"/>
    <property type="match status" value="1"/>
</dbReference>
<reference evidence="7" key="1">
    <citation type="submission" date="2023-06" db="EMBL/GenBank/DDBJ databases">
        <title>Genomic of Parafulvivirga corallium.</title>
        <authorList>
            <person name="Wang G."/>
        </authorList>
    </citation>
    <scope>NUCLEOTIDE SEQUENCE</scope>
    <source>
        <strain evidence="7">BMA10</strain>
    </source>
</reference>
<dbReference type="InterPro" id="IPR013249">
    <property type="entry name" value="RNA_pol_sigma70_r4_t2"/>
</dbReference>